<keyword evidence="7" id="KW-0811">Translocation</keyword>
<evidence type="ECO:0000256" key="10">
    <source>
        <dbReference type="SAM" id="MobiDB-lite"/>
    </source>
</evidence>
<dbReference type="SMART" id="SM00160">
    <property type="entry name" value="RanBD"/>
    <property type="match status" value="1"/>
</dbReference>
<feature type="compositionally biased region" description="Low complexity" evidence="10">
    <location>
        <begin position="90"/>
        <end position="104"/>
    </location>
</feature>
<keyword evidence="8" id="KW-0906">Nuclear pore complex</keyword>
<dbReference type="GO" id="GO:0051028">
    <property type="term" value="P:mRNA transport"/>
    <property type="evidence" value="ECO:0007669"/>
    <property type="project" value="UniProtKB-KW"/>
</dbReference>
<keyword evidence="6" id="KW-0007">Acetylation</keyword>
<feature type="region of interest" description="Disordered" evidence="10">
    <location>
        <begin position="362"/>
        <end position="391"/>
    </location>
</feature>
<dbReference type="GO" id="GO:0005643">
    <property type="term" value="C:nuclear pore"/>
    <property type="evidence" value="ECO:0007669"/>
    <property type="project" value="UniProtKB-SubCell"/>
</dbReference>
<keyword evidence="13" id="KW-1185">Reference proteome</keyword>
<evidence type="ECO:0000256" key="4">
    <source>
        <dbReference type="ARBA" id="ARBA00022816"/>
    </source>
</evidence>
<dbReference type="PROSITE" id="PS50196">
    <property type="entry name" value="RANBD1"/>
    <property type="match status" value="1"/>
</dbReference>
<keyword evidence="4" id="KW-0509">mRNA transport</keyword>
<dbReference type="CDD" id="cd13170">
    <property type="entry name" value="RanBD_NUP50"/>
    <property type="match status" value="1"/>
</dbReference>
<evidence type="ECO:0000256" key="7">
    <source>
        <dbReference type="ARBA" id="ARBA00023010"/>
    </source>
</evidence>
<name>A0A6H5I6B5_9HYME</name>
<sequence length="500" mass="53984">MAGKRQASSDLNADNWDHEEEREEAGVFKKAPEDVLKQRVVRTAKRRITNTGGSESAKSAFSSFSGFNAAPAPTTAANSLFSFLAKTNTESTTTPSVTPTFSTNKLAPTTNGSSKVTENGSTVSPSITTPLTNSFTPKDSKSSEAETQEGTSSKKSPRYYAKLKGLNQSVTKWINQHVDANPVCILTPIFKDYEKYLKEITENYGKETSEEKKPEIKLESKPQEKPQPSLSDAPKFNFGSTASKSTESTSTEKLAFGGANIKSIFSSDNKSENKSPFGSNVGFSMDKSPFMKSPLGAENKKEGGATSSDEKTASTFSQSSTLSTTPSATFSFGQSSTMSSSTGSAGFSFGGGKPFSFGAAAVKPVESEEKKENNEEEDDEPPKPDFKQITEEGSIYDQKCKVFVKKDGNYSDRGVGTLFLKPAPNDKMQLIVRATNSLGNLLLNTLLTESIPIKRLNKTNIMLVCLPLPTSEPPPVATLLRVKTPEDADALFEALEKHKK</sequence>
<feature type="region of interest" description="Disordered" evidence="10">
    <location>
        <begin position="264"/>
        <end position="336"/>
    </location>
</feature>
<evidence type="ECO:0000259" key="11">
    <source>
        <dbReference type="PROSITE" id="PS50196"/>
    </source>
</evidence>
<reference evidence="12 13" key="1">
    <citation type="submission" date="2020-02" db="EMBL/GenBank/DDBJ databases">
        <authorList>
            <person name="Ferguson B K."/>
        </authorList>
    </citation>
    <scope>NUCLEOTIDE SEQUENCE [LARGE SCALE GENOMIC DNA]</scope>
</reference>
<evidence type="ECO:0000256" key="2">
    <source>
        <dbReference type="ARBA" id="ARBA00022448"/>
    </source>
</evidence>
<feature type="compositionally biased region" description="Basic and acidic residues" evidence="10">
    <location>
        <begin position="381"/>
        <end position="390"/>
    </location>
</feature>
<dbReference type="Gene3D" id="2.30.29.30">
    <property type="entry name" value="Pleckstrin-homology domain (PH domain)/Phosphotyrosine-binding domain (PTB)"/>
    <property type="match status" value="1"/>
</dbReference>
<evidence type="ECO:0000313" key="13">
    <source>
        <dbReference type="Proteomes" id="UP000479190"/>
    </source>
</evidence>
<organism evidence="12 13">
    <name type="scientific">Trichogramma brassicae</name>
    <dbReference type="NCBI Taxonomy" id="86971"/>
    <lineage>
        <taxon>Eukaryota</taxon>
        <taxon>Metazoa</taxon>
        <taxon>Ecdysozoa</taxon>
        <taxon>Arthropoda</taxon>
        <taxon>Hexapoda</taxon>
        <taxon>Insecta</taxon>
        <taxon>Pterygota</taxon>
        <taxon>Neoptera</taxon>
        <taxon>Endopterygota</taxon>
        <taxon>Hymenoptera</taxon>
        <taxon>Apocrita</taxon>
        <taxon>Proctotrupomorpha</taxon>
        <taxon>Chalcidoidea</taxon>
        <taxon>Trichogrammatidae</taxon>
        <taxon>Trichogramma</taxon>
    </lineage>
</organism>
<feature type="compositionally biased region" description="Polar residues" evidence="10">
    <location>
        <begin position="264"/>
        <end position="282"/>
    </location>
</feature>
<evidence type="ECO:0000256" key="9">
    <source>
        <dbReference type="ARBA" id="ARBA00023242"/>
    </source>
</evidence>
<keyword evidence="9" id="KW-0539">Nucleus</keyword>
<dbReference type="GO" id="GO:0006606">
    <property type="term" value="P:protein import into nucleus"/>
    <property type="evidence" value="ECO:0007669"/>
    <property type="project" value="TreeGrafter"/>
</dbReference>
<evidence type="ECO:0000256" key="5">
    <source>
        <dbReference type="ARBA" id="ARBA00022927"/>
    </source>
</evidence>
<proteinExistence type="predicted"/>
<dbReference type="InterPro" id="IPR000156">
    <property type="entry name" value="Ran_bind_dom"/>
</dbReference>
<evidence type="ECO:0000256" key="8">
    <source>
        <dbReference type="ARBA" id="ARBA00023132"/>
    </source>
</evidence>
<feature type="region of interest" description="Disordered" evidence="10">
    <location>
        <begin position="1"/>
        <end position="30"/>
    </location>
</feature>
<evidence type="ECO:0000256" key="1">
    <source>
        <dbReference type="ARBA" id="ARBA00004567"/>
    </source>
</evidence>
<evidence type="ECO:0000256" key="3">
    <source>
        <dbReference type="ARBA" id="ARBA00022737"/>
    </source>
</evidence>
<keyword evidence="2" id="KW-0813">Transport</keyword>
<dbReference type="InterPro" id="IPR011993">
    <property type="entry name" value="PH-like_dom_sf"/>
</dbReference>
<dbReference type="Proteomes" id="UP000479190">
    <property type="component" value="Unassembled WGS sequence"/>
</dbReference>
<dbReference type="Pfam" id="PF08911">
    <property type="entry name" value="NUP50"/>
    <property type="match status" value="1"/>
</dbReference>
<keyword evidence="5" id="KW-0653">Protein transport</keyword>
<dbReference type="InterPro" id="IPR045255">
    <property type="entry name" value="RanBP1-like"/>
</dbReference>
<feature type="compositionally biased region" description="Low complexity" evidence="10">
    <location>
        <begin position="313"/>
        <end position="336"/>
    </location>
</feature>
<dbReference type="EMBL" id="CADCXV010000667">
    <property type="protein sequence ID" value="CAB0032133.1"/>
    <property type="molecule type" value="Genomic_DNA"/>
</dbReference>
<protein>
    <recommendedName>
        <fullName evidence="11">RanBD1 domain-containing protein</fullName>
    </recommendedName>
</protein>
<dbReference type="OrthoDB" id="10062131at2759"/>
<keyword evidence="3" id="KW-0677">Repeat</keyword>
<dbReference type="PANTHER" id="PTHR23138">
    <property type="entry name" value="RAN BINDING PROTEIN"/>
    <property type="match status" value="1"/>
</dbReference>
<feature type="region of interest" description="Disordered" evidence="10">
    <location>
        <begin position="90"/>
        <end position="156"/>
    </location>
</feature>
<dbReference type="PANTHER" id="PTHR23138:SF141">
    <property type="entry name" value="NUCLEAR PORE COMPLEX PROTEIN NUP50"/>
    <property type="match status" value="1"/>
</dbReference>
<feature type="domain" description="RanBD1" evidence="11">
    <location>
        <begin position="362"/>
        <end position="500"/>
    </location>
</feature>
<gene>
    <name evidence="12" type="ORF">TBRA_LOCUS4080</name>
</gene>
<dbReference type="InterPro" id="IPR015007">
    <property type="entry name" value="NUP2/50/61"/>
</dbReference>
<feature type="compositionally biased region" description="Basic and acidic residues" evidence="10">
    <location>
        <begin position="204"/>
        <end position="224"/>
    </location>
</feature>
<dbReference type="AlphaFoldDB" id="A0A6H5I6B5"/>
<feature type="compositionally biased region" description="Basic and acidic residues" evidence="10">
    <location>
        <begin position="298"/>
        <end position="312"/>
    </location>
</feature>
<evidence type="ECO:0000256" key="6">
    <source>
        <dbReference type="ARBA" id="ARBA00022990"/>
    </source>
</evidence>
<feature type="compositionally biased region" description="Polar residues" evidence="10">
    <location>
        <begin position="1"/>
        <end position="12"/>
    </location>
</feature>
<dbReference type="Pfam" id="PF00638">
    <property type="entry name" value="Ran_BP1"/>
    <property type="match status" value="1"/>
</dbReference>
<dbReference type="SUPFAM" id="SSF50729">
    <property type="entry name" value="PH domain-like"/>
    <property type="match status" value="1"/>
</dbReference>
<accession>A0A6H5I6B5</accession>
<feature type="region of interest" description="Disordered" evidence="10">
    <location>
        <begin position="204"/>
        <end position="252"/>
    </location>
</feature>
<comment type="subcellular location">
    <subcellularLocation>
        <location evidence="1">Nucleus</location>
        <location evidence="1">Nuclear pore complex</location>
    </subcellularLocation>
</comment>
<feature type="compositionally biased region" description="Polar residues" evidence="10">
    <location>
        <begin position="105"/>
        <end position="137"/>
    </location>
</feature>
<evidence type="ECO:0000313" key="12">
    <source>
        <dbReference type="EMBL" id="CAB0032133.1"/>
    </source>
</evidence>
<feature type="compositionally biased region" description="Low complexity" evidence="10">
    <location>
        <begin position="240"/>
        <end position="252"/>
    </location>
</feature>